<protein>
    <submittedName>
        <fullName evidence="2">Uncharacterized protein</fullName>
    </submittedName>
</protein>
<feature type="non-terminal residue" evidence="2">
    <location>
        <position position="1"/>
    </location>
</feature>
<accession>A0A0L0S1E2</accession>
<dbReference type="AlphaFoldDB" id="A0A0L0S1E2"/>
<reference evidence="2 3" key="1">
    <citation type="submission" date="2009-11" db="EMBL/GenBank/DDBJ databases">
        <title>Annotation of Allomyces macrogynus ATCC 38327.</title>
        <authorList>
            <consortium name="The Broad Institute Genome Sequencing Platform"/>
            <person name="Russ C."/>
            <person name="Cuomo C."/>
            <person name="Burger G."/>
            <person name="Gray M.W."/>
            <person name="Holland P.W.H."/>
            <person name="King N."/>
            <person name="Lang F.B.F."/>
            <person name="Roger A.J."/>
            <person name="Ruiz-Trillo I."/>
            <person name="Young S.K."/>
            <person name="Zeng Q."/>
            <person name="Gargeya S."/>
            <person name="Fitzgerald M."/>
            <person name="Haas B."/>
            <person name="Abouelleil A."/>
            <person name="Alvarado L."/>
            <person name="Arachchi H.M."/>
            <person name="Berlin A."/>
            <person name="Chapman S.B."/>
            <person name="Gearin G."/>
            <person name="Goldberg J."/>
            <person name="Griggs A."/>
            <person name="Gujja S."/>
            <person name="Hansen M."/>
            <person name="Heiman D."/>
            <person name="Howarth C."/>
            <person name="Larimer J."/>
            <person name="Lui A."/>
            <person name="MacDonald P.J.P."/>
            <person name="McCowen C."/>
            <person name="Montmayeur A."/>
            <person name="Murphy C."/>
            <person name="Neiman D."/>
            <person name="Pearson M."/>
            <person name="Priest M."/>
            <person name="Roberts A."/>
            <person name="Saif S."/>
            <person name="Shea T."/>
            <person name="Sisk P."/>
            <person name="Stolte C."/>
            <person name="Sykes S."/>
            <person name="Wortman J."/>
            <person name="Nusbaum C."/>
            <person name="Birren B."/>
        </authorList>
    </citation>
    <scope>NUCLEOTIDE SEQUENCE [LARGE SCALE GENOMIC DNA]</scope>
    <source>
        <strain evidence="2 3">ATCC 38327</strain>
    </source>
</reference>
<feature type="compositionally biased region" description="Low complexity" evidence="1">
    <location>
        <begin position="32"/>
        <end position="56"/>
    </location>
</feature>
<reference evidence="3" key="2">
    <citation type="submission" date="2009-11" db="EMBL/GenBank/DDBJ databases">
        <title>The Genome Sequence of Allomyces macrogynus strain ATCC 38327.</title>
        <authorList>
            <consortium name="The Broad Institute Genome Sequencing Platform"/>
            <person name="Russ C."/>
            <person name="Cuomo C."/>
            <person name="Shea T."/>
            <person name="Young S.K."/>
            <person name="Zeng Q."/>
            <person name="Koehrsen M."/>
            <person name="Haas B."/>
            <person name="Borodovsky M."/>
            <person name="Guigo R."/>
            <person name="Alvarado L."/>
            <person name="Berlin A."/>
            <person name="Borenstein D."/>
            <person name="Chen Z."/>
            <person name="Engels R."/>
            <person name="Freedman E."/>
            <person name="Gellesch M."/>
            <person name="Goldberg J."/>
            <person name="Griggs A."/>
            <person name="Gujja S."/>
            <person name="Heiman D."/>
            <person name="Hepburn T."/>
            <person name="Howarth C."/>
            <person name="Jen D."/>
            <person name="Larson L."/>
            <person name="Lewis B."/>
            <person name="Mehta T."/>
            <person name="Park D."/>
            <person name="Pearson M."/>
            <person name="Roberts A."/>
            <person name="Saif S."/>
            <person name="Shenoy N."/>
            <person name="Sisk P."/>
            <person name="Stolte C."/>
            <person name="Sykes S."/>
            <person name="Walk T."/>
            <person name="White J."/>
            <person name="Yandava C."/>
            <person name="Burger G."/>
            <person name="Gray M.W."/>
            <person name="Holland P.W.H."/>
            <person name="King N."/>
            <person name="Lang F.B.F."/>
            <person name="Roger A.J."/>
            <person name="Ruiz-Trillo I."/>
            <person name="Lander E."/>
            <person name="Nusbaum C."/>
        </authorList>
    </citation>
    <scope>NUCLEOTIDE SEQUENCE [LARGE SCALE GENOMIC DNA]</scope>
    <source>
        <strain evidence="3">ATCC 38327</strain>
    </source>
</reference>
<feature type="region of interest" description="Disordered" evidence="1">
    <location>
        <begin position="26"/>
        <end position="125"/>
    </location>
</feature>
<dbReference type="Proteomes" id="UP000054350">
    <property type="component" value="Unassembled WGS sequence"/>
</dbReference>
<keyword evidence="3" id="KW-1185">Reference proteome</keyword>
<proteinExistence type="predicted"/>
<evidence type="ECO:0000313" key="3">
    <source>
        <dbReference type="Proteomes" id="UP000054350"/>
    </source>
</evidence>
<sequence>KASETPFPHNRSDNCTCACAWVVRAATRRSPSRQQPTTTISSSSRPSTSTTLPRTTSVRRAHTLAATARSRLTDPPRARRPACQGAVANSGRRRCLHRAPDSSATASLPRAQPQPSPALPPIDQP</sequence>
<evidence type="ECO:0000313" key="2">
    <source>
        <dbReference type="EMBL" id="KNE56363.1"/>
    </source>
</evidence>
<evidence type="ECO:0000256" key="1">
    <source>
        <dbReference type="SAM" id="MobiDB-lite"/>
    </source>
</evidence>
<gene>
    <name evidence="2" type="ORF">AMAG_17909</name>
</gene>
<name>A0A0L0S1E2_ALLM3</name>
<organism evidence="2 3">
    <name type="scientific">Allomyces macrogynus (strain ATCC 38327)</name>
    <name type="common">Allomyces javanicus var. macrogynus</name>
    <dbReference type="NCBI Taxonomy" id="578462"/>
    <lineage>
        <taxon>Eukaryota</taxon>
        <taxon>Fungi</taxon>
        <taxon>Fungi incertae sedis</taxon>
        <taxon>Blastocladiomycota</taxon>
        <taxon>Blastocladiomycetes</taxon>
        <taxon>Blastocladiales</taxon>
        <taxon>Blastocladiaceae</taxon>
        <taxon>Allomyces</taxon>
    </lineage>
</organism>
<feature type="compositionally biased region" description="Pro residues" evidence="1">
    <location>
        <begin position="112"/>
        <end position="125"/>
    </location>
</feature>
<dbReference type="VEuPathDB" id="FungiDB:AMAG_17909"/>
<dbReference type="EMBL" id="GG745330">
    <property type="protein sequence ID" value="KNE56363.1"/>
    <property type="molecule type" value="Genomic_DNA"/>
</dbReference>